<dbReference type="EMBL" id="LT598447">
    <property type="protein sequence ID" value="SCV06068.1"/>
    <property type="molecule type" value="Genomic_DNA"/>
</dbReference>
<dbReference type="InterPro" id="IPR055335">
    <property type="entry name" value="Ucp6/RUP1"/>
</dbReference>
<evidence type="ECO:0000313" key="2">
    <source>
        <dbReference type="EMBL" id="SCV06068.1"/>
    </source>
</evidence>
<keyword evidence="3" id="KW-1185">Reference proteome</keyword>
<proteinExistence type="predicted"/>
<dbReference type="InterPro" id="IPR041970">
    <property type="entry name" value="Rup1_UBA"/>
</dbReference>
<dbReference type="OrthoDB" id="4489171at2759"/>
<dbReference type="PANTHER" id="PTHR39597:SF1">
    <property type="entry name" value="UBA DOMAIN-CONTAINING PROTEIN RUP1"/>
    <property type="match status" value="1"/>
</dbReference>
<dbReference type="InterPro" id="IPR009060">
    <property type="entry name" value="UBA-like_sf"/>
</dbReference>
<accession>A0A1G4KND0</accession>
<name>A0A1G4KND0_9SACH</name>
<dbReference type="Proteomes" id="UP000189911">
    <property type="component" value="Chromosome H"/>
</dbReference>
<organism evidence="2 3">
    <name type="scientific">Lachancea nothofagi CBS 11611</name>
    <dbReference type="NCBI Taxonomy" id="1266666"/>
    <lineage>
        <taxon>Eukaryota</taxon>
        <taxon>Fungi</taxon>
        <taxon>Dikarya</taxon>
        <taxon>Ascomycota</taxon>
        <taxon>Saccharomycotina</taxon>
        <taxon>Saccharomycetes</taxon>
        <taxon>Saccharomycetales</taxon>
        <taxon>Saccharomycetaceae</taxon>
        <taxon>Lachancea</taxon>
    </lineage>
</organism>
<dbReference type="Pfam" id="PF00627">
    <property type="entry name" value="UBA"/>
    <property type="match status" value="1"/>
</dbReference>
<gene>
    <name evidence="2" type="ORF">LANO_0H21396G</name>
</gene>
<dbReference type="SUPFAM" id="SSF46934">
    <property type="entry name" value="UBA-like"/>
    <property type="match status" value="1"/>
</dbReference>
<dbReference type="AlphaFoldDB" id="A0A1G4KND0"/>
<dbReference type="SMART" id="SM00165">
    <property type="entry name" value="UBA"/>
    <property type="match status" value="1"/>
</dbReference>
<evidence type="ECO:0000313" key="3">
    <source>
        <dbReference type="Proteomes" id="UP000189911"/>
    </source>
</evidence>
<reference evidence="3" key="1">
    <citation type="submission" date="2016-03" db="EMBL/GenBank/DDBJ databases">
        <authorList>
            <person name="Devillers Hugo."/>
        </authorList>
    </citation>
    <scope>NUCLEOTIDE SEQUENCE [LARGE SCALE GENOMIC DNA]</scope>
</reference>
<dbReference type="PANTHER" id="PTHR39597">
    <property type="entry name" value="UBA DOMAIN-CONTAINING PROTEIN RUP1"/>
    <property type="match status" value="1"/>
</dbReference>
<sequence length="604" mass="67713">MSEASVQSLLDMGITREVALEALAKTNGDIEASVNYIFSGELPQQEPQMDTVELPSEEIKEDIQTDFPIQETTEYIEDANAPSVSSPSGDEPGSWTAPVPSYDECLAQQIRQCSDDPLVVQVGTNNSLMENYFALFCLAVGFGFPHVFLKPDFKDLVYGKDWYQGQALKPKFRIKYGVDNTVAIVPQEELAGQDNLALQPELLWQLQKLLAVQNTTGCLRKYVTAKFFARVLEPLVVEKLNNCEHLHDVLPTFIKSIATDVELCPGMSSIKSLFISTAYYKPPSEPEPVETLVSLLHFMPEEYDSNLYKMFNALLYPEDDSDCETDDTQNSLGNLAPMITIVFDEMDESTESLNLPNGVEVPLEFYPQLYTEKAKKLLINDVLTNARNAELEARKALRSLNELKSFQGKHIHSFLNSTLDFIMKDTGSISNQPEVASLVNSLEQVKEQLGERKTDSLAEYKAITHKLNNEWNLSHPELGIVKSAHDLGIVDVPYLLTSAVLSPANYFLRQRNGQWYHVTGKINNNDMEISKVTPLDVVYTIRSHTRVASETPLMFTYFKQCAIESDATVQEALDSNVGARNFALRDQDTIEAMKPTSSEDLIEL</sequence>
<protein>
    <submittedName>
        <fullName evidence="2">LANO_0H21396g1_1</fullName>
    </submittedName>
</protein>
<dbReference type="PROSITE" id="PS50030">
    <property type="entry name" value="UBA"/>
    <property type="match status" value="1"/>
</dbReference>
<dbReference type="GO" id="GO:0005634">
    <property type="term" value="C:nucleus"/>
    <property type="evidence" value="ECO:0007669"/>
    <property type="project" value="TreeGrafter"/>
</dbReference>
<dbReference type="Gene3D" id="1.10.8.10">
    <property type="entry name" value="DNA helicase RuvA subunit, C-terminal domain"/>
    <property type="match status" value="1"/>
</dbReference>
<dbReference type="CDD" id="cd14307">
    <property type="entry name" value="UBA_RUP1p"/>
    <property type="match status" value="1"/>
</dbReference>
<dbReference type="GO" id="GO:0016579">
    <property type="term" value="P:protein deubiquitination"/>
    <property type="evidence" value="ECO:0007669"/>
    <property type="project" value="TreeGrafter"/>
</dbReference>
<evidence type="ECO:0000259" key="1">
    <source>
        <dbReference type="PROSITE" id="PS50030"/>
    </source>
</evidence>
<dbReference type="InterPro" id="IPR015940">
    <property type="entry name" value="UBA"/>
</dbReference>
<dbReference type="GO" id="GO:0005829">
    <property type="term" value="C:cytosol"/>
    <property type="evidence" value="ECO:0007669"/>
    <property type="project" value="TreeGrafter"/>
</dbReference>
<feature type="domain" description="UBA" evidence="1">
    <location>
        <begin position="1"/>
        <end position="40"/>
    </location>
</feature>